<dbReference type="Proteomes" id="UP000094578">
    <property type="component" value="Unassembled WGS sequence"/>
</dbReference>
<reference evidence="2 3" key="1">
    <citation type="submission" date="2016-08" db="EMBL/GenBank/DDBJ databases">
        <title>Genome sequencing of Paenibacillus sp. TI45-13ar, isolated from Korean traditional nuruk.</title>
        <authorList>
            <person name="Kim S.-J."/>
        </authorList>
    </citation>
    <scope>NUCLEOTIDE SEQUENCE [LARGE SCALE GENOMIC DNA]</scope>
    <source>
        <strain evidence="2 3">TI45-13ar</strain>
    </source>
</reference>
<dbReference type="EMBL" id="MDER01000002">
    <property type="protein sequence ID" value="ODP30399.1"/>
    <property type="molecule type" value="Genomic_DNA"/>
</dbReference>
<keyword evidence="1" id="KW-1133">Transmembrane helix</keyword>
<proteinExistence type="predicted"/>
<evidence type="ECO:0000256" key="1">
    <source>
        <dbReference type="SAM" id="Phobius"/>
    </source>
</evidence>
<gene>
    <name evidence="2" type="ORF">PTI45_00120</name>
</gene>
<feature type="transmembrane region" description="Helical" evidence="1">
    <location>
        <begin position="12"/>
        <end position="37"/>
    </location>
</feature>
<sequence>MSITRSKAVRIRLWIICILSGIIALLIIGAGTLYWIAAPERPLNLEYTDVDTTAKIISMVETKKLETTISQDEFNQLAKQELLDRQHEFPLGLKLTGAQFTLHNQNVTADLRGTYWGIPFGALLDFHIKREENRLVLDHQATHVRHGDFSGAWIKPITISLTKYFPAIVNVNQMEFAQDHIQVSFKLNLLSLPKLLLR</sequence>
<evidence type="ECO:0000313" key="2">
    <source>
        <dbReference type="EMBL" id="ODP30399.1"/>
    </source>
</evidence>
<keyword evidence="1" id="KW-0472">Membrane</keyword>
<keyword evidence="3" id="KW-1185">Reference proteome</keyword>
<dbReference type="STRING" id="1886670.PTI45_00120"/>
<comment type="caution">
    <text evidence="2">The sequence shown here is derived from an EMBL/GenBank/DDBJ whole genome shotgun (WGS) entry which is preliminary data.</text>
</comment>
<dbReference type="RefSeq" id="WP_069325610.1">
    <property type="nucleotide sequence ID" value="NZ_MDER01000002.1"/>
</dbReference>
<dbReference type="AlphaFoldDB" id="A0A1E3L9D0"/>
<evidence type="ECO:0000313" key="3">
    <source>
        <dbReference type="Proteomes" id="UP000094578"/>
    </source>
</evidence>
<accession>A0A1E3L9D0</accession>
<keyword evidence="1" id="KW-0812">Transmembrane</keyword>
<protein>
    <submittedName>
        <fullName evidence="2">Uncharacterized protein</fullName>
    </submittedName>
</protein>
<name>A0A1E3L9D0_9BACL</name>
<organism evidence="2 3">
    <name type="scientific">Paenibacillus nuruki</name>
    <dbReference type="NCBI Taxonomy" id="1886670"/>
    <lineage>
        <taxon>Bacteria</taxon>
        <taxon>Bacillati</taxon>
        <taxon>Bacillota</taxon>
        <taxon>Bacilli</taxon>
        <taxon>Bacillales</taxon>
        <taxon>Paenibacillaceae</taxon>
        <taxon>Paenibacillus</taxon>
    </lineage>
</organism>